<comment type="cofactor">
    <cofactor evidence="1">
        <name>heme</name>
        <dbReference type="ChEBI" id="CHEBI:30413"/>
    </cofactor>
</comment>
<keyword evidence="6" id="KW-0560">Oxidoreductase</keyword>
<dbReference type="SUPFAM" id="SSF48264">
    <property type="entry name" value="Cytochrome P450"/>
    <property type="match status" value="1"/>
</dbReference>
<protein>
    <recommendedName>
        <fullName evidence="9">Cytochrome P450</fullName>
    </recommendedName>
</protein>
<reference evidence="7 8" key="1">
    <citation type="journal article" date="2024" name="IMA Fungus">
        <title>IMA Genome - F19 : A genome assembly and annotation guide to empower mycologists, including annotated draft genome sequences of Ceratocystis pirilliformis, Diaporthe australafricana, Fusarium ophioides, Paecilomyces lecythidis, and Sporothrix stenoceras.</title>
        <authorList>
            <person name="Aylward J."/>
            <person name="Wilson A.M."/>
            <person name="Visagie C.M."/>
            <person name="Spraker J."/>
            <person name="Barnes I."/>
            <person name="Buitendag C."/>
            <person name="Ceriani C."/>
            <person name="Del Mar Angel L."/>
            <person name="du Plessis D."/>
            <person name="Fuchs T."/>
            <person name="Gasser K."/>
            <person name="Kramer D."/>
            <person name="Li W."/>
            <person name="Munsamy K."/>
            <person name="Piso A."/>
            <person name="Price J.L."/>
            <person name="Sonnekus B."/>
            <person name="Thomas C."/>
            <person name="van der Nest A."/>
            <person name="van Dijk A."/>
            <person name="van Heerden A."/>
            <person name="van Vuuren N."/>
            <person name="Yilmaz N."/>
            <person name="Duong T.A."/>
            <person name="van der Merwe N.A."/>
            <person name="Wingfield M.J."/>
            <person name="Wingfield B.D."/>
        </authorList>
    </citation>
    <scope>NUCLEOTIDE SEQUENCE [LARGE SCALE GENOMIC DNA]</scope>
    <source>
        <strain evidence="7 8">CMW 18300</strain>
    </source>
</reference>
<evidence type="ECO:0000256" key="2">
    <source>
        <dbReference type="ARBA" id="ARBA00010617"/>
    </source>
</evidence>
<evidence type="ECO:0000313" key="7">
    <source>
        <dbReference type="EMBL" id="KAL1856845.1"/>
    </source>
</evidence>
<keyword evidence="4 6" id="KW-0408">Iron</keyword>
<dbReference type="PRINTS" id="PR00465">
    <property type="entry name" value="EP450IV"/>
</dbReference>
<evidence type="ECO:0000256" key="6">
    <source>
        <dbReference type="RuleBase" id="RU000461"/>
    </source>
</evidence>
<accession>A0ABR3W9N6</accession>
<keyword evidence="6" id="KW-0349">Heme</keyword>
<dbReference type="InterPro" id="IPR002403">
    <property type="entry name" value="Cyt_P450_E_grp-IV"/>
</dbReference>
<dbReference type="InterPro" id="IPR036396">
    <property type="entry name" value="Cyt_P450_sf"/>
</dbReference>
<proteinExistence type="inferred from homology"/>
<evidence type="ECO:0000313" key="8">
    <source>
        <dbReference type="Proteomes" id="UP001583177"/>
    </source>
</evidence>
<evidence type="ECO:0000256" key="3">
    <source>
        <dbReference type="ARBA" id="ARBA00022723"/>
    </source>
</evidence>
<dbReference type="PROSITE" id="PS00086">
    <property type="entry name" value="CYTOCHROME_P450"/>
    <property type="match status" value="1"/>
</dbReference>
<evidence type="ECO:0000256" key="1">
    <source>
        <dbReference type="ARBA" id="ARBA00001971"/>
    </source>
</evidence>
<dbReference type="EMBL" id="JAWRVE010000119">
    <property type="protein sequence ID" value="KAL1856845.1"/>
    <property type="molecule type" value="Genomic_DNA"/>
</dbReference>
<keyword evidence="3 6" id="KW-0479">Metal-binding</keyword>
<comment type="caution">
    <text evidence="7">The sequence shown here is derived from an EMBL/GenBank/DDBJ whole genome shotgun (WGS) entry which is preliminary data.</text>
</comment>
<keyword evidence="8" id="KW-1185">Reference proteome</keyword>
<dbReference type="InterPro" id="IPR053007">
    <property type="entry name" value="CYP450_monoxygenase_sec-met"/>
</dbReference>
<evidence type="ECO:0008006" key="9">
    <source>
        <dbReference type="Google" id="ProtNLM"/>
    </source>
</evidence>
<dbReference type="Proteomes" id="UP001583177">
    <property type="component" value="Unassembled WGS sequence"/>
</dbReference>
<dbReference type="Gene3D" id="1.10.630.10">
    <property type="entry name" value="Cytochrome P450"/>
    <property type="match status" value="1"/>
</dbReference>
<dbReference type="InterPro" id="IPR017972">
    <property type="entry name" value="Cyt_P450_CS"/>
</dbReference>
<keyword evidence="5 6" id="KW-0503">Monooxygenase</keyword>
<organism evidence="7 8">
    <name type="scientific">Diaporthe australafricana</name>
    <dbReference type="NCBI Taxonomy" id="127596"/>
    <lineage>
        <taxon>Eukaryota</taxon>
        <taxon>Fungi</taxon>
        <taxon>Dikarya</taxon>
        <taxon>Ascomycota</taxon>
        <taxon>Pezizomycotina</taxon>
        <taxon>Sordariomycetes</taxon>
        <taxon>Sordariomycetidae</taxon>
        <taxon>Diaporthales</taxon>
        <taxon>Diaporthaceae</taxon>
        <taxon>Diaporthe</taxon>
    </lineage>
</organism>
<evidence type="ECO:0000256" key="4">
    <source>
        <dbReference type="ARBA" id="ARBA00023004"/>
    </source>
</evidence>
<gene>
    <name evidence="7" type="ORF">Daus18300_010608</name>
</gene>
<dbReference type="InterPro" id="IPR001128">
    <property type="entry name" value="Cyt_P450"/>
</dbReference>
<sequence length="295" mass="33003">MLDILPQNVFFKQAVVGREQLVGSFAKYFANGSYKHGSAYIQEFTQHCINQQIPESDIPRFLLGTLFNNVANTIPAAFWVIYRIFSDPVVLETCRSEVSKAIVDEDGFTTIDLALVLNSCPVLLSTYYEVFRFYGMANSVRVVSEDHVLGGQYLLKKGGLVMMSARAQHSNPAEWGDDVGEFDSKRFAKMQNAEKRNNPAAFRGFGGGNTLCPGRHFASSEILLLAAMLLLRFEIMPKDGRWVHPSTAKSSQAEAVEQPDKDIEIRILPRADARNKRWRIVFSGRRGAGESLIQS</sequence>
<dbReference type="Pfam" id="PF00067">
    <property type="entry name" value="p450"/>
    <property type="match status" value="1"/>
</dbReference>
<dbReference type="PANTHER" id="PTHR47582">
    <property type="entry name" value="P450, PUTATIVE (EUROFUNG)-RELATED"/>
    <property type="match status" value="1"/>
</dbReference>
<evidence type="ECO:0000256" key="5">
    <source>
        <dbReference type="ARBA" id="ARBA00023033"/>
    </source>
</evidence>
<name>A0ABR3W9N6_9PEZI</name>
<dbReference type="PANTHER" id="PTHR47582:SF1">
    <property type="entry name" value="P450, PUTATIVE (EUROFUNG)-RELATED"/>
    <property type="match status" value="1"/>
</dbReference>
<comment type="similarity">
    <text evidence="2 6">Belongs to the cytochrome P450 family.</text>
</comment>